<reference evidence="1 2" key="1">
    <citation type="journal article" date="2014" name="PLoS Genet.">
        <title>The Genome of Spironucleus salmonicida Highlights a Fish Pathogen Adapted to Fluctuating Environments.</title>
        <authorList>
            <person name="Xu F."/>
            <person name="Jerlstrom-Hultqvist J."/>
            <person name="Einarsson E."/>
            <person name="Astvaldsson A."/>
            <person name="Svard S.G."/>
            <person name="Andersson J.O."/>
        </authorList>
    </citation>
    <scope>NUCLEOTIDE SEQUENCE</scope>
    <source>
        <strain evidence="2">ATCC 50377</strain>
    </source>
</reference>
<organism evidence="1">
    <name type="scientific">Spironucleus salmonicida</name>
    <dbReference type="NCBI Taxonomy" id="348837"/>
    <lineage>
        <taxon>Eukaryota</taxon>
        <taxon>Metamonada</taxon>
        <taxon>Diplomonadida</taxon>
        <taxon>Hexamitidae</taxon>
        <taxon>Hexamitinae</taxon>
        <taxon>Spironucleus</taxon>
    </lineage>
</organism>
<gene>
    <name evidence="1" type="ORF">SS50377_17802</name>
    <name evidence="2" type="ORF">SS50377_27934</name>
</gene>
<keyword evidence="3" id="KW-1185">Reference proteome</keyword>
<dbReference type="Proteomes" id="UP000018208">
    <property type="component" value="Unassembled WGS sequence"/>
</dbReference>
<protein>
    <recommendedName>
        <fullName evidence="4">Nuclear transport factor 2</fullName>
    </recommendedName>
</protein>
<sequence length="132" mass="15049">MAPLTSMQIAESFLYNFYESTLTDLPCLNQLFVSDATIQFSTPISEKKQYKVTNFDDISVGMSQFLLKYCKKIDVLQWSQQCVGDGIVIKSIVQYKDIRDDVVVLTSESFYLIQLPIQGAYAVKGYICQLMK</sequence>
<dbReference type="VEuPathDB" id="GiardiaDB:SS50377_27934"/>
<reference evidence="2" key="2">
    <citation type="submission" date="2020-12" db="EMBL/GenBank/DDBJ databases">
        <title>New Spironucleus salmonicida genome in near-complete chromosomes.</title>
        <authorList>
            <person name="Xu F."/>
            <person name="Kurt Z."/>
            <person name="Jimenez-Gonzalez A."/>
            <person name="Astvaldsson A."/>
            <person name="Andersson J.O."/>
            <person name="Svard S.G."/>
        </authorList>
    </citation>
    <scope>NUCLEOTIDE SEQUENCE</scope>
    <source>
        <strain evidence="2">ATCC 50377</strain>
    </source>
</reference>
<evidence type="ECO:0000313" key="1">
    <source>
        <dbReference type="EMBL" id="EST42496.1"/>
    </source>
</evidence>
<dbReference type="EMBL" id="AUWU02000008">
    <property type="protein sequence ID" value="KAH0569962.1"/>
    <property type="molecule type" value="Genomic_DNA"/>
</dbReference>
<dbReference type="AlphaFoldDB" id="V6LFL2"/>
<accession>V6LFL2</accession>
<dbReference type="EMBL" id="KI546159">
    <property type="protein sequence ID" value="EST42496.1"/>
    <property type="molecule type" value="Genomic_DNA"/>
</dbReference>
<evidence type="ECO:0000313" key="3">
    <source>
        <dbReference type="Proteomes" id="UP000018208"/>
    </source>
</evidence>
<evidence type="ECO:0000313" key="2">
    <source>
        <dbReference type="EMBL" id="KAH0569962.1"/>
    </source>
</evidence>
<evidence type="ECO:0008006" key="4">
    <source>
        <dbReference type="Google" id="ProtNLM"/>
    </source>
</evidence>
<name>V6LFL2_9EUKA</name>
<proteinExistence type="predicted"/>